<dbReference type="RefSeq" id="XP_002682133.1">
    <property type="nucleotide sequence ID" value="XM_002682087.1"/>
</dbReference>
<dbReference type="GO" id="GO:0016567">
    <property type="term" value="P:protein ubiquitination"/>
    <property type="evidence" value="ECO:0007669"/>
    <property type="project" value="UniProtKB-UniPathway"/>
</dbReference>
<dbReference type="Gene3D" id="3.40.50.720">
    <property type="entry name" value="NAD(P)-binding Rossmann-like Domain"/>
    <property type="match status" value="1"/>
</dbReference>
<accession>D2V1X8</accession>
<protein>
    <submittedName>
        <fullName evidence="3">Ubiquitin activating enzyme E1</fullName>
    </submittedName>
</protein>
<evidence type="ECO:0000313" key="4">
    <source>
        <dbReference type="Proteomes" id="UP000006671"/>
    </source>
</evidence>
<gene>
    <name evidence="3" type="ORF">NAEGRDRAFT_56831</name>
</gene>
<dbReference type="OrthoDB" id="10255449at2759"/>
<dbReference type="AlphaFoldDB" id="D2V1X8"/>
<reference evidence="3 4" key="1">
    <citation type="journal article" date="2010" name="Cell">
        <title>The genome of Naegleria gruberi illuminates early eukaryotic versatility.</title>
        <authorList>
            <person name="Fritz-Laylin L.K."/>
            <person name="Prochnik S.E."/>
            <person name="Ginger M.L."/>
            <person name="Dacks J.B."/>
            <person name="Carpenter M.L."/>
            <person name="Field M.C."/>
            <person name="Kuo A."/>
            <person name="Paredez A."/>
            <person name="Chapman J."/>
            <person name="Pham J."/>
            <person name="Shu S."/>
            <person name="Neupane R."/>
            <person name="Cipriano M."/>
            <person name="Mancuso J."/>
            <person name="Tu H."/>
            <person name="Salamov A."/>
            <person name="Lindquist E."/>
            <person name="Shapiro H."/>
            <person name="Lucas S."/>
            <person name="Grigoriev I.V."/>
            <person name="Cande W.Z."/>
            <person name="Fulton C."/>
            <person name="Rokhsar D.S."/>
            <person name="Dawson S.C."/>
        </authorList>
    </citation>
    <scope>NUCLEOTIDE SEQUENCE [LARGE SCALE GENOMIC DNA]</scope>
    <source>
        <strain evidence="3 4">NEG-M</strain>
    </source>
</reference>
<keyword evidence="4" id="KW-1185">Reference proteome</keyword>
<organism evidence="4">
    <name type="scientific">Naegleria gruberi</name>
    <name type="common">Amoeba</name>
    <dbReference type="NCBI Taxonomy" id="5762"/>
    <lineage>
        <taxon>Eukaryota</taxon>
        <taxon>Discoba</taxon>
        <taxon>Heterolobosea</taxon>
        <taxon>Tetramitia</taxon>
        <taxon>Eutetramitia</taxon>
        <taxon>Vahlkampfiidae</taxon>
        <taxon>Naegleria</taxon>
    </lineage>
</organism>
<dbReference type="GeneID" id="8855247"/>
<dbReference type="InterPro" id="IPR035985">
    <property type="entry name" value="Ubiquitin-activating_enz"/>
</dbReference>
<dbReference type="Proteomes" id="UP000006671">
    <property type="component" value="Unassembled WGS sequence"/>
</dbReference>
<dbReference type="InterPro" id="IPR000594">
    <property type="entry name" value="ThiF_NAD_FAD-bd"/>
</dbReference>
<proteinExistence type="predicted"/>
<evidence type="ECO:0000259" key="2">
    <source>
        <dbReference type="Pfam" id="PF00899"/>
    </source>
</evidence>
<dbReference type="GO" id="GO:0005737">
    <property type="term" value="C:cytoplasm"/>
    <property type="evidence" value="ECO:0007669"/>
    <property type="project" value="TreeGrafter"/>
</dbReference>
<evidence type="ECO:0000256" key="1">
    <source>
        <dbReference type="ARBA" id="ARBA00022598"/>
    </source>
</evidence>
<dbReference type="PANTHER" id="PTHR10953:SF102">
    <property type="entry name" value="ADENYLYLTRANSFERASE AND SULFURTRANSFERASE MOCS3"/>
    <property type="match status" value="1"/>
</dbReference>
<dbReference type="VEuPathDB" id="AmoebaDB:NAEGRDRAFT_56831"/>
<dbReference type="UniPathway" id="UPA00143"/>
<dbReference type="KEGG" id="ngr:NAEGRDRAFT_56831"/>
<keyword evidence="1" id="KW-0436">Ligase</keyword>
<feature type="domain" description="THIF-type NAD/FAD binding fold" evidence="2">
    <location>
        <begin position="234"/>
        <end position="669"/>
    </location>
</feature>
<dbReference type="STRING" id="5762.D2V1X8"/>
<dbReference type="PANTHER" id="PTHR10953">
    <property type="entry name" value="UBIQUITIN-ACTIVATING ENZYME E1"/>
    <property type="match status" value="1"/>
</dbReference>
<dbReference type="GO" id="GO:0008641">
    <property type="term" value="F:ubiquitin-like modifier activating enzyme activity"/>
    <property type="evidence" value="ECO:0007669"/>
    <property type="project" value="InterPro"/>
</dbReference>
<dbReference type="InterPro" id="IPR045886">
    <property type="entry name" value="ThiF/MoeB/HesA"/>
</dbReference>
<dbReference type="GO" id="GO:0004792">
    <property type="term" value="F:thiosulfate-cyanide sulfurtransferase activity"/>
    <property type="evidence" value="ECO:0007669"/>
    <property type="project" value="TreeGrafter"/>
</dbReference>
<dbReference type="EMBL" id="GG738848">
    <property type="protein sequence ID" value="EFC49389.1"/>
    <property type="molecule type" value="Genomic_DNA"/>
</dbReference>
<dbReference type="Gene3D" id="1.10.10.2660">
    <property type="entry name" value="Ubiquitin-activating enzyme E1, SCCH domain"/>
    <property type="match status" value="1"/>
</dbReference>
<sequence length="773" mass="89678">MLVELTKNLILLGFKAMALVAIEEGDLSTIHFDSYVKGENFQEEIHRLNPDSNVKQVSADEVSNNLKQFSCIVKCGIEKSNFNDLSNTIVSVQVSGLIGRILTIPKSETEQIPHFHRSCLDGPILNAIFENTSLEEFSTLVSNFIDNMDVNTLFDLFTEKMEEMENPIDSYDENEVKDQLLNFYHEKFIQHEKVRETSNYAMILELSKEKHPYYFFFDQLSLAPSQLKIQELGLEDLNILIVGAGAIGCELVKNLMVMNACTTRGSMYVTDMDSIELTNLNRQFFFSQSDIGSKKSQILKKMVNYFNSKVNIESFEEKLTSDSESYLNQDSFWSSIDVVFGAVDNDHARQFLSHKCNLYKIPFINSGTQGFYSQNSFHLYASTKPFHNENQKTEEEEREEIRTSCTLKSNPEKHEDLIMWSKMKYEDYFTRMVPRLLERVELGNVNNHLYVLAREVFNQLFVSPFQENTLCNLDELNEDNKIQYFLNESVEFTPRPAKLNYEKESHFSFMNTTIYLLYRHLDNNDLIPSTRSVSSVEFPFMPLTREELQQYENKFHHQITIPEKSEEMTHSNMKVNSPFKPLVYEKDDDLMVQFVQDTSNIRAENFFLFGRKLCKPIEFFKAKKIAGAIHPALITTTSVAASIQCFHLLQYLQQLNQYSKKLSYIKYNICLDDLDIHYENISDNIKEIHMKFTDTIEELVKEARTLNQEMDTIFITNSKGETGSLFAPSIFSEHNEQSYLTTPLASLLKSNEKMRILNISSEQEEITVHLILQ</sequence>
<evidence type="ECO:0000313" key="3">
    <source>
        <dbReference type="EMBL" id="EFC49389.1"/>
    </source>
</evidence>
<dbReference type="eggNOG" id="KOG2012">
    <property type="taxonomic scope" value="Eukaryota"/>
</dbReference>
<dbReference type="Pfam" id="PF00899">
    <property type="entry name" value="ThiF"/>
    <property type="match status" value="1"/>
</dbReference>
<dbReference type="GO" id="GO:0016779">
    <property type="term" value="F:nucleotidyltransferase activity"/>
    <property type="evidence" value="ECO:0007669"/>
    <property type="project" value="TreeGrafter"/>
</dbReference>
<dbReference type="InterPro" id="IPR042063">
    <property type="entry name" value="Ubi_acti_E1_SCCH"/>
</dbReference>
<dbReference type="InParanoid" id="D2V1X8"/>
<name>D2V1X8_NAEGR</name>
<dbReference type="SUPFAM" id="SSF69572">
    <property type="entry name" value="Activating enzymes of the ubiquitin-like proteins"/>
    <property type="match status" value="1"/>
</dbReference>